<dbReference type="AlphaFoldDB" id="A0A8R2NRM8"/>
<dbReference type="InterPro" id="IPR012337">
    <property type="entry name" value="RNaseH-like_sf"/>
</dbReference>
<dbReference type="GeneID" id="107882839"/>
<dbReference type="RefSeq" id="XP_029345920.1">
    <property type="nucleotide sequence ID" value="XM_029490060.1"/>
</dbReference>
<dbReference type="EnsemblMetazoa" id="XM_029490060.1">
    <property type="protein sequence ID" value="XP_029345920.1"/>
    <property type="gene ID" value="LOC107882839"/>
</dbReference>
<dbReference type="GO" id="GO:0004523">
    <property type="term" value="F:RNA-DNA hybrid ribonuclease activity"/>
    <property type="evidence" value="ECO:0007669"/>
    <property type="project" value="InterPro"/>
</dbReference>
<accession>A0A8R2NRM8</accession>
<dbReference type="SUPFAM" id="SSF53098">
    <property type="entry name" value="Ribonuclease H-like"/>
    <property type="match status" value="1"/>
</dbReference>
<dbReference type="PROSITE" id="PS50879">
    <property type="entry name" value="RNASE_H_1"/>
    <property type="match status" value="1"/>
</dbReference>
<evidence type="ECO:0000313" key="3">
    <source>
        <dbReference type="Proteomes" id="UP000007819"/>
    </source>
</evidence>
<dbReference type="GO" id="GO:0003676">
    <property type="term" value="F:nucleic acid binding"/>
    <property type="evidence" value="ECO:0007669"/>
    <property type="project" value="InterPro"/>
</dbReference>
<dbReference type="Pfam" id="PF00075">
    <property type="entry name" value="RNase_H"/>
    <property type="match status" value="1"/>
</dbReference>
<keyword evidence="3" id="KW-1185">Reference proteome</keyword>
<reference evidence="2" key="2">
    <citation type="submission" date="2022-06" db="UniProtKB">
        <authorList>
            <consortium name="EnsemblMetazoa"/>
        </authorList>
    </citation>
    <scope>IDENTIFICATION</scope>
</reference>
<reference evidence="3" key="1">
    <citation type="submission" date="2010-06" db="EMBL/GenBank/DDBJ databases">
        <authorList>
            <person name="Jiang H."/>
            <person name="Abraham K."/>
            <person name="Ali S."/>
            <person name="Alsbrooks S.L."/>
            <person name="Anim B.N."/>
            <person name="Anosike U.S."/>
            <person name="Attaway T."/>
            <person name="Bandaranaike D.P."/>
            <person name="Battles P.K."/>
            <person name="Bell S.N."/>
            <person name="Bell A.V."/>
            <person name="Beltran B."/>
            <person name="Bickham C."/>
            <person name="Bustamante Y."/>
            <person name="Caleb T."/>
            <person name="Canada A."/>
            <person name="Cardenas V."/>
            <person name="Carter K."/>
            <person name="Chacko J."/>
            <person name="Chandrabose M.N."/>
            <person name="Chavez D."/>
            <person name="Chavez A."/>
            <person name="Chen L."/>
            <person name="Chu H.-S."/>
            <person name="Claassen K.J."/>
            <person name="Cockrell R."/>
            <person name="Collins M."/>
            <person name="Cooper J.A."/>
            <person name="Cree A."/>
            <person name="Curry S.M."/>
            <person name="Da Y."/>
            <person name="Dao M.D."/>
            <person name="Das B."/>
            <person name="Davila M.-L."/>
            <person name="Davy-Carroll L."/>
            <person name="Denson S."/>
            <person name="Dinh H."/>
            <person name="Ebong V.E."/>
            <person name="Edwards J.R."/>
            <person name="Egan A."/>
            <person name="El-Daye J."/>
            <person name="Escobedo L."/>
            <person name="Fernandez S."/>
            <person name="Fernando P.R."/>
            <person name="Flagg N."/>
            <person name="Forbes L.D."/>
            <person name="Fowler R.G."/>
            <person name="Fu Q."/>
            <person name="Gabisi R.A."/>
            <person name="Ganer J."/>
            <person name="Garbino Pronczuk A."/>
            <person name="Garcia R.M."/>
            <person name="Garner T."/>
            <person name="Garrett T.E."/>
            <person name="Gonzalez D.A."/>
            <person name="Hamid H."/>
            <person name="Hawkins E.S."/>
            <person name="Hirani K."/>
            <person name="Hogues M.E."/>
            <person name="Hollins B."/>
            <person name="Hsiao C.-H."/>
            <person name="Jabil R."/>
            <person name="James M.L."/>
            <person name="Jhangiani S.N."/>
            <person name="Johnson B."/>
            <person name="Johnson Q."/>
            <person name="Joshi V."/>
            <person name="Kalu J.B."/>
            <person name="Kam C."/>
            <person name="Kashfia A."/>
            <person name="Keebler J."/>
            <person name="Kisamo H."/>
            <person name="Kovar C.L."/>
            <person name="Lago L.A."/>
            <person name="Lai C.-Y."/>
            <person name="Laidlaw J."/>
            <person name="Lara F."/>
            <person name="Le T.-K."/>
            <person name="Lee S.L."/>
            <person name="Legall F.H."/>
            <person name="Lemon S.J."/>
            <person name="Lewis L.R."/>
            <person name="Li B."/>
            <person name="Liu Y."/>
            <person name="Liu Y.-S."/>
            <person name="Lopez J."/>
            <person name="Lozado R.J."/>
            <person name="Lu J."/>
            <person name="Madu R.C."/>
            <person name="Maheshwari M."/>
            <person name="Maheshwari R."/>
            <person name="Malloy K."/>
            <person name="Martinez E."/>
            <person name="Mathew T."/>
            <person name="Mercado I.C."/>
            <person name="Mercado C."/>
            <person name="Meyer B."/>
            <person name="Montgomery K."/>
            <person name="Morgan M.B."/>
            <person name="Munidasa M."/>
            <person name="Nazareth L.V."/>
            <person name="Nelson J."/>
            <person name="Ng B.M."/>
            <person name="Nguyen N.B."/>
            <person name="Nguyen P.Q."/>
            <person name="Nguyen T."/>
            <person name="Obregon M."/>
            <person name="Okwuonu G.O."/>
            <person name="Onwere C.G."/>
            <person name="Orozco G."/>
            <person name="Parra A."/>
            <person name="Patel S."/>
            <person name="Patil S."/>
            <person name="Perez A."/>
            <person name="Perez Y."/>
            <person name="Pham C."/>
            <person name="Primus E.L."/>
            <person name="Pu L.-L."/>
            <person name="Puazo M."/>
            <person name="Qin X."/>
            <person name="Quiroz J.B."/>
            <person name="Reese J."/>
            <person name="Richards S."/>
            <person name="Rives C.M."/>
            <person name="Robberts R."/>
            <person name="Ruiz S.J."/>
            <person name="Ruiz M.J."/>
            <person name="Santibanez J."/>
            <person name="Schneider B.W."/>
            <person name="Sisson I."/>
            <person name="Smith M."/>
            <person name="Sodergren E."/>
            <person name="Song X.-Z."/>
            <person name="Song B.B."/>
            <person name="Summersgill H."/>
            <person name="Thelus R."/>
            <person name="Thornton R.D."/>
            <person name="Trejos Z.Y."/>
            <person name="Usmani K."/>
            <person name="Vattathil S."/>
            <person name="Villasana D."/>
            <person name="Walker D.L."/>
            <person name="Wang S."/>
            <person name="Wang K."/>
            <person name="White C.S."/>
            <person name="Williams A.C."/>
            <person name="Williamson J."/>
            <person name="Wilson K."/>
            <person name="Woghiren I.O."/>
            <person name="Woodworth J.R."/>
            <person name="Worley K.C."/>
            <person name="Wright R.A."/>
            <person name="Wu W."/>
            <person name="Young L."/>
            <person name="Zhang L."/>
            <person name="Zhang J."/>
            <person name="Zhu Y."/>
            <person name="Muzny D.M."/>
            <person name="Weinstock G."/>
            <person name="Gibbs R.A."/>
        </authorList>
    </citation>
    <scope>NUCLEOTIDE SEQUENCE [LARGE SCALE GENOMIC DNA]</scope>
    <source>
        <strain evidence="3">LSR1</strain>
    </source>
</reference>
<dbReference type="InterPro" id="IPR036397">
    <property type="entry name" value="RNaseH_sf"/>
</dbReference>
<evidence type="ECO:0000259" key="1">
    <source>
        <dbReference type="PROSITE" id="PS50879"/>
    </source>
</evidence>
<dbReference type="Gene3D" id="3.30.420.10">
    <property type="entry name" value="Ribonuclease H-like superfamily/Ribonuclease H"/>
    <property type="match status" value="1"/>
</dbReference>
<name>A0A8R2NRM8_ACYPI</name>
<organism evidence="2 3">
    <name type="scientific">Acyrthosiphon pisum</name>
    <name type="common">Pea aphid</name>
    <dbReference type="NCBI Taxonomy" id="7029"/>
    <lineage>
        <taxon>Eukaryota</taxon>
        <taxon>Metazoa</taxon>
        <taxon>Ecdysozoa</taxon>
        <taxon>Arthropoda</taxon>
        <taxon>Hexapoda</taxon>
        <taxon>Insecta</taxon>
        <taxon>Pterygota</taxon>
        <taxon>Neoptera</taxon>
        <taxon>Paraneoptera</taxon>
        <taxon>Hemiptera</taxon>
        <taxon>Sternorrhyncha</taxon>
        <taxon>Aphidomorpha</taxon>
        <taxon>Aphidoidea</taxon>
        <taxon>Aphididae</taxon>
        <taxon>Macrosiphini</taxon>
        <taxon>Acyrthosiphon</taxon>
    </lineage>
</organism>
<dbReference type="InterPro" id="IPR002156">
    <property type="entry name" value="RNaseH_domain"/>
</dbReference>
<sequence>MIYKALIRSKTDYGSILLKNAKTNHLNMIQTKLNTAIKLSIGGFKSSPIESIRNIANEIPPNLRREKLLLLYCARTKRNINNPAIKVINAYIQEAVKENIKINNILERKPYNFPPWNTTFNVNLFLTKFKKENTMPSIYKKMLNNKLQEYPNSVHTDASKTNDGVGLAMIINNLSIAYKLPPQASIFTAEAMAIYKAVKYLHTEYANHQTKCIILSDSLSNLIAITNTRNQTDITKLIQEETFIAENKNIHIHFVWIPGHIGIPGNEMADQEAHNAITSSLTATINSITFADAKNEIKLHSNNKWHSHWRKLSTKLNIIKNNINPWKNPELSRKEETIINRLRIGHTHLTHSYLMSKDDPPLCDSCNVLLTVNHIITECQKYSQYRNQYHISEQICQALGPNPQDVKNLILFLKKTELFSYSKDLMFGANKVLYKEKKRSTSDEIIGANLK</sequence>
<dbReference type="KEGG" id="api:107882839"/>
<dbReference type="Proteomes" id="UP000007819">
    <property type="component" value="Chromosome A2"/>
</dbReference>
<dbReference type="OrthoDB" id="6608997at2759"/>
<proteinExistence type="predicted"/>
<dbReference type="CDD" id="cd09276">
    <property type="entry name" value="Rnase_HI_RT_non_LTR"/>
    <property type="match status" value="1"/>
</dbReference>
<evidence type="ECO:0000313" key="2">
    <source>
        <dbReference type="EnsemblMetazoa" id="XP_029345920.1"/>
    </source>
</evidence>
<protein>
    <recommendedName>
        <fullName evidence="1">RNase H type-1 domain-containing protein</fullName>
    </recommendedName>
</protein>
<feature type="domain" description="RNase H type-1" evidence="1">
    <location>
        <begin position="148"/>
        <end position="278"/>
    </location>
</feature>